<evidence type="ECO:0000313" key="4">
    <source>
        <dbReference type="Proteomes" id="UP000319771"/>
    </source>
</evidence>
<comment type="caution">
    <text evidence="3">The sequence shown here is derived from an EMBL/GenBank/DDBJ whole genome shotgun (WGS) entry which is preliminary data.</text>
</comment>
<feature type="region of interest" description="Disordered" evidence="1">
    <location>
        <begin position="310"/>
        <end position="352"/>
    </location>
</feature>
<evidence type="ECO:0000313" key="3">
    <source>
        <dbReference type="EMBL" id="TMQ69861.1"/>
    </source>
</evidence>
<sequence length="352" mass="36704">MSGKEFWMRTFKLSAGAALAMVLVTLGTAHAGVENVGTTGGNFLSLGSGARTLSMGGATLGLGDDVGGAGWNAAALGWVNQSQATLSHAGLQNNSMQEWGAYGGRVGTSKTRWAVTGIYQGDGSFEGRDASGISTGNFSVSSMALGATVAQQFGDMVTLGAGTKMVTEKLGPVSGRGFTCDGGVMIRRGVFGFGIAAQNLFGTMNYGSASFRFPTNYGAGLAYTNAATGLRVAIDANVPYAYHPDVRAGLEWTYKGMAAFRTGYRKELGSPGDPLTGPTFGLGAGYNNMWMDYGYLLSSDGSGEHRLGLRFNFNGHSGPDRDPFDQTETPKESKRVGDPSFIGPPASKPKQH</sequence>
<feature type="signal peptide" evidence="2">
    <location>
        <begin position="1"/>
        <end position="31"/>
    </location>
</feature>
<feature type="compositionally biased region" description="Basic and acidic residues" evidence="1">
    <location>
        <begin position="318"/>
        <end position="337"/>
    </location>
</feature>
<dbReference type="Proteomes" id="UP000319771">
    <property type="component" value="Unassembled WGS sequence"/>
</dbReference>
<name>A0A538U226_UNCEI</name>
<accession>A0A538U226</accession>
<keyword evidence="2" id="KW-0732">Signal</keyword>
<feature type="chain" id="PRO_5021794486" evidence="2">
    <location>
        <begin position="32"/>
        <end position="352"/>
    </location>
</feature>
<gene>
    <name evidence="3" type="ORF">E6K81_13960</name>
</gene>
<dbReference type="AlphaFoldDB" id="A0A538U226"/>
<proteinExistence type="predicted"/>
<dbReference type="EMBL" id="VBPB01000272">
    <property type="protein sequence ID" value="TMQ69861.1"/>
    <property type="molecule type" value="Genomic_DNA"/>
</dbReference>
<dbReference type="Gene3D" id="2.40.160.60">
    <property type="entry name" value="Outer membrane protein transport protein (OMPP1/FadL/TodX)"/>
    <property type="match status" value="1"/>
</dbReference>
<dbReference type="NCBIfam" id="NF033709">
    <property type="entry name" value="PorV_fam"/>
    <property type="match status" value="1"/>
</dbReference>
<organism evidence="3 4">
    <name type="scientific">Eiseniibacteriota bacterium</name>
    <dbReference type="NCBI Taxonomy" id="2212470"/>
    <lineage>
        <taxon>Bacteria</taxon>
        <taxon>Candidatus Eiseniibacteriota</taxon>
    </lineage>
</organism>
<protein>
    <submittedName>
        <fullName evidence="3">PorV/PorQ family protein</fullName>
    </submittedName>
</protein>
<evidence type="ECO:0000256" key="1">
    <source>
        <dbReference type="SAM" id="MobiDB-lite"/>
    </source>
</evidence>
<evidence type="ECO:0000256" key="2">
    <source>
        <dbReference type="SAM" id="SignalP"/>
    </source>
</evidence>
<reference evidence="3 4" key="1">
    <citation type="journal article" date="2019" name="Nat. Microbiol.">
        <title>Mediterranean grassland soil C-N compound turnover is dependent on rainfall and depth, and is mediated by genomically divergent microorganisms.</title>
        <authorList>
            <person name="Diamond S."/>
            <person name="Andeer P.F."/>
            <person name="Li Z."/>
            <person name="Crits-Christoph A."/>
            <person name="Burstein D."/>
            <person name="Anantharaman K."/>
            <person name="Lane K.R."/>
            <person name="Thomas B.C."/>
            <person name="Pan C."/>
            <person name="Northen T.R."/>
            <person name="Banfield J.F."/>
        </authorList>
    </citation>
    <scope>NUCLEOTIDE SEQUENCE [LARGE SCALE GENOMIC DNA]</scope>
    <source>
        <strain evidence="3">WS_11</strain>
    </source>
</reference>